<dbReference type="PANTHER" id="PTHR30349">
    <property type="entry name" value="PHAGE INTEGRASE-RELATED"/>
    <property type="match status" value="1"/>
</dbReference>
<dbReference type="InterPro" id="IPR013762">
    <property type="entry name" value="Integrase-like_cat_sf"/>
</dbReference>
<dbReference type="PROSITE" id="PS51900">
    <property type="entry name" value="CB"/>
    <property type="match status" value="1"/>
</dbReference>
<dbReference type="InterPro" id="IPR011010">
    <property type="entry name" value="DNA_brk_join_enz"/>
</dbReference>
<name>A0A117N284_RHILI</name>
<dbReference type="GO" id="GO:0003677">
    <property type="term" value="F:DNA binding"/>
    <property type="evidence" value="ECO:0007669"/>
    <property type="project" value="UniProtKB-UniRule"/>
</dbReference>
<dbReference type="InterPro" id="IPR002104">
    <property type="entry name" value="Integrase_catalytic"/>
</dbReference>
<feature type="domain" description="Core-binding (CB)" evidence="7">
    <location>
        <begin position="5"/>
        <end position="98"/>
    </location>
</feature>
<dbReference type="SUPFAM" id="SSF56349">
    <property type="entry name" value="DNA breaking-rejoining enzymes"/>
    <property type="match status" value="1"/>
</dbReference>
<dbReference type="GO" id="GO:0007059">
    <property type="term" value="P:chromosome segregation"/>
    <property type="evidence" value="ECO:0007669"/>
    <property type="project" value="UniProtKB-KW"/>
</dbReference>
<keyword evidence="3 5" id="KW-0238">DNA-binding</keyword>
<dbReference type="Gene3D" id="1.10.443.10">
    <property type="entry name" value="Intergrase catalytic core"/>
    <property type="match status" value="1"/>
</dbReference>
<dbReference type="AlphaFoldDB" id="A0A117N284"/>
<dbReference type="Gene3D" id="1.10.150.130">
    <property type="match status" value="1"/>
</dbReference>
<evidence type="ECO:0000259" key="7">
    <source>
        <dbReference type="PROSITE" id="PS51900"/>
    </source>
</evidence>
<reference evidence="8 9" key="1">
    <citation type="submission" date="2015-12" db="EMBL/GenBank/DDBJ databases">
        <title>Draft genome sequence of Mesorhizobium sp. UFLA 01-765, a multitolerant efficient symbiont and plant-growth promoting strain isolated from Zn-mining soil using Leucaena leucocephala as a trap plant.</title>
        <authorList>
            <person name="Rangel W.M."/>
            <person name="Thijs S."/>
            <person name="Longatti S.M."/>
            <person name="Moreira F.M."/>
            <person name="Weyens N."/>
            <person name="Vangronsveld J."/>
            <person name="Van Hamme J.D."/>
            <person name="Bottos E.M."/>
            <person name="Rineau F."/>
        </authorList>
    </citation>
    <scope>NUCLEOTIDE SEQUENCE [LARGE SCALE GENOMIC DNA]</scope>
    <source>
        <strain evidence="8 9">UFLA 01-765</strain>
    </source>
</reference>
<dbReference type="EMBL" id="LPWA01000152">
    <property type="protein sequence ID" value="KUM23888.1"/>
    <property type="molecule type" value="Genomic_DNA"/>
</dbReference>
<protein>
    <submittedName>
        <fullName evidence="8">Integrase</fullName>
    </submittedName>
</protein>
<dbReference type="Pfam" id="PF13495">
    <property type="entry name" value="Phage_int_SAM_4"/>
    <property type="match status" value="1"/>
</dbReference>
<feature type="domain" description="Tyr recombinase" evidence="6">
    <location>
        <begin position="122"/>
        <end position="305"/>
    </location>
</feature>
<comment type="caution">
    <text evidence="8">The sequence shown here is derived from an EMBL/GenBank/DDBJ whole genome shotgun (WGS) entry which is preliminary data.</text>
</comment>
<dbReference type="InterPro" id="IPR004107">
    <property type="entry name" value="Integrase_SAM-like_N"/>
</dbReference>
<evidence type="ECO:0000313" key="8">
    <source>
        <dbReference type="EMBL" id="KUM23888.1"/>
    </source>
</evidence>
<evidence type="ECO:0000256" key="3">
    <source>
        <dbReference type="ARBA" id="ARBA00023125"/>
    </source>
</evidence>
<organism evidence="8 9">
    <name type="scientific">Rhizobium loti</name>
    <name type="common">Mesorhizobium loti</name>
    <dbReference type="NCBI Taxonomy" id="381"/>
    <lineage>
        <taxon>Bacteria</taxon>
        <taxon>Pseudomonadati</taxon>
        <taxon>Pseudomonadota</taxon>
        <taxon>Alphaproteobacteria</taxon>
        <taxon>Hyphomicrobiales</taxon>
        <taxon>Phyllobacteriaceae</taxon>
        <taxon>Mesorhizobium</taxon>
    </lineage>
</organism>
<dbReference type="GO" id="GO:0006310">
    <property type="term" value="P:DNA recombination"/>
    <property type="evidence" value="ECO:0007669"/>
    <property type="project" value="UniProtKB-KW"/>
</dbReference>
<sequence length="331" mass="37700">MRDTCMLGPWLRRFLVDYIVTERRLARNTQKSYRDTFTLLLPFISAKIRKPADRLDVEDIAPTHVLQFLAHIEENRGCSVQTRNQRLTAIRSFARFVASRDPARLAWCAQIRAITTKKAAPQPITWMTRNEMEALLAVPDRRTPRGRAEYALLLFLYNTGARVSEATRLQVSDLQIGRHGDNHALVTLCGKGDKIRQCPLWPRTENALGELIQRRANGDPVFLSRHRKRYTRFGVYRLVERCAARVPTLAARSITPHVIRHTSACHLLQAGVDLNTIRAWLGHVSLETTNIYAEIDLEIKAKAMALCDAAASRPDRPWKEDKGVMAFLNAI</sequence>
<evidence type="ECO:0000313" key="9">
    <source>
        <dbReference type="Proteomes" id="UP000053176"/>
    </source>
</evidence>
<evidence type="ECO:0000256" key="1">
    <source>
        <dbReference type="ARBA" id="ARBA00022829"/>
    </source>
</evidence>
<gene>
    <name evidence="8" type="ORF">AU467_32530</name>
</gene>
<evidence type="ECO:0000259" key="6">
    <source>
        <dbReference type="PROSITE" id="PS51898"/>
    </source>
</evidence>
<keyword evidence="2" id="KW-0229">DNA integration</keyword>
<dbReference type="Pfam" id="PF00589">
    <property type="entry name" value="Phage_integrase"/>
    <property type="match status" value="1"/>
</dbReference>
<dbReference type="InterPro" id="IPR044068">
    <property type="entry name" value="CB"/>
</dbReference>
<dbReference type="GO" id="GO:0015074">
    <property type="term" value="P:DNA integration"/>
    <property type="evidence" value="ECO:0007669"/>
    <property type="project" value="UniProtKB-KW"/>
</dbReference>
<dbReference type="InterPro" id="IPR010998">
    <property type="entry name" value="Integrase_recombinase_N"/>
</dbReference>
<evidence type="ECO:0000256" key="5">
    <source>
        <dbReference type="PROSITE-ProRule" id="PRU01248"/>
    </source>
</evidence>
<dbReference type="PANTHER" id="PTHR30349:SF81">
    <property type="entry name" value="TYROSINE RECOMBINASE XERC"/>
    <property type="match status" value="1"/>
</dbReference>
<dbReference type="OrthoDB" id="9801717at2"/>
<dbReference type="Proteomes" id="UP000053176">
    <property type="component" value="Unassembled WGS sequence"/>
</dbReference>
<dbReference type="PROSITE" id="PS51898">
    <property type="entry name" value="TYR_RECOMBINASE"/>
    <property type="match status" value="1"/>
</dbReference>
<evidence type="ECO:0000256" key="4">
    <source>
        <dbReference type="ARBA" id="ARBA00023172"/>
    </source>
</evidence>
<proteinExistence type="predicted"/>
<dbReference type="InterPro" id="IPR050090">
    <property type="entry name" value="Tyrosine_recombinase_XerCD"/>
</dbReference>
<accession>A0A117N284</accession>
<keyword evidence="1" id="KW-0159">Chromosome partition</keyword>
<evidence type="ECO:0000256" key="2">
    <source>
        <dbReference type="ARBA" id="ARBA00022908"/>
    </source>
</evidence>
<keyword evidence="4" id="KW-0233">DNA recombination</keyword>